<dbReference type="InterPro" id="IPR001876">
    <property type="entry name" value="Znf_RanBP2"/>
</dbReference>
<comment type="subcellular location">
    <subcellularLocation>
        <location evidence="2">Nucleus membrane</location>
    </subcellularLocation>
    <subcellularLocation>
        <location evidence="3">Nucleus</location>
        <location evidence="3">Nuclear pore complex</location>
    </subcellularLocation>
</comment>
<keyword evidence="10" id="KW-0653">Protein transport</keyword>
<dbReference type="PANTHER" id="PTHR23193:SF23">
    <property type="entry name" value="NUCLEAR PORE COMPLEX PROTEIN NUP153"/>
    <property type="match status" value="1"/>
</dbReference>
<comment type="similarity">
    <text evidence="16">Belongs to the NUP153 family.</text>
</comment>
<proteinExistence type="inferred from homology"/>
<evidence type="ECO:0000256" key="13">
    <source>
        <dbReference type="ARBA" id="ARBA00023132"/>
    </source>
</evidence>
<evidence type="ECO:0000256" key="12">
    <source>
        <dbReference type="ARBA" id="ARBA00023125"/>
    </source>
</evidence>
<evidence type="ECO:0000313" key="23">
    <source>
        <dbReference type="Proteomes" id="UP000292052"/>
    </source>
</evidence>
<evidence type="ECO:0000256" key="8">
    <source>
        <dbReference type="ARBA" id="ARBA00022816"/>
    </source>
</evidence>
<reference evidence="22 23" key="1">
    <citation type="submission" date="2017-03" db="EMBL/GenBank/DDBJ databases">
        <title>Genome of the blue death feigning beetle - Asbolus verrucosus.</title>
        <authorList>
            <person name="Rider S.D."/>
        </authorList>
    </citation>
    <scope>NUCLEOTIDE SEQUENCE [LARGE SCALE GENOMIC DNA]</scope>
    <source>
        <strain evidence="22">Butters</strain>
        <tissue evidence="22">Head and leg muscle</tissue>
    </source>
</reference>
<comment type="cofactor">
    <cofactor evidence="1">
        <name>Zn(2+)</name>
        <dbReference type="ChEBI" id="CHEBI:29105"/>
    </cofactor>
</comment>
<evidence type="ECO:0000256" key="15">
    <source>
        <dbReference type="ARBA" id="ARBA00023242"/>
    </source>
</evidence>
<evidence type="ECO:0000256" key="19">
    <source>
        <dbReference type="ARBA" id="ARBA00079437"/>
    </source>
</evidence>
<dbReference type="STRING" id="1661398.A0A482VRL4"/>
<keyword evidence="9" id="KW-0862">Zinc</keyword>
<dbReference type="Pfam" id="PF00641">
    <property type="entry name" value="Zn_ribbon_RanBP"/>
    <property type="match status" value="3"/>
</dbReference>
<dbReference type="GO" id="GO:0017056">
    <property type="term" value="F:structural constituent of nuclear pore"/>
    <property type="evidence" value="ECO:0007669"/>
    <property type="project" value="TreeGrafter"/>
</dbReference>
<keyword evidence="15" id="KW-0539">Nucleus</keyword>
<evidence type="ECO:0000256" key="20">
    <source>
        <dbReference type="PROSITE-ProRule" id="PRU00322"/>
    </source>
</evidence>
<dbReference type="PROSITE" id="PS01358">
    <property type="entry name" value="ZF_RANBP2_1"/>
    <property type="match status" value="3"/>
</dbReference>
<sequence length="599" mass="63885">MIRNKNDLNKCQACETLKASPKSTSTQKVVTFGDKFKPPPETWECPTCMIRNKNELTKCSACETVKPGQKAPSNSSGVTFTFGIAPLGWGCKKCLIKNTSDAKTCAACGTLNDKELERRGFGEAFKMKEGEWECSSCLVKNKREVDTCVCCGVSKPGSTSEKLSEINKEEEKKPVISFNFGIDKSSPVQFKFGIPTTTKNEEVKENNSVTVSAPTPAPTFTFGDVAKTATVTSSSFSFGINTQEKVATVTSITSASESITSTIVSSNPLLKPSEKLPEKAVPAPVGFMFGLDNSSSQKPESRKQISEENIVTSTSKTEAPVVFSSSFEPVKPALPIATFQFKPAAINGDINKPKDLFGSKPAESGNLFSNPALTPTFKFNVKPPEDSTVTTTVAAQPQASAAGIFKFGTENSQSVVPIKKTFGETTENNVSNGFSSIAKAPAFASPQTFGTVENKSFTFGISDSTPKNTRFSFGQPEKTATPNPVFNFGSGASSTPSAGFNFSSTNTGFNFGSAGKIESLPFNPTPTNVFGSTTTEAAKNGSFNFGTNSNNNNQKAIFSFGASQTNTPSFGAQNPSGFNFGAPVVSLFLRYYTLFGRRK</sequence>
<dbReference type="GO" id="GO:0005643">
    <property type="term" value="C:nuclear pore"/>
    <property type="evidence" value="ECO:0007669"/>
    <property type="project" value="UniProtKB-SubCell"/>
</dbReference>
<feature type="domain" description="RanBP2-type" evidence="21">
    <location>
        <begin position="81"/>
        <end position="114"/>
    </location>
</feature>
<dbReference type="InterPro" id="IPR036443">
    <property type="entry name" value="Znf_RanBP2_sf"/>
</dbReference>
<dbReference type="AlphaFoldDB" id="A0A482VRL4"/>
<keyword evidence="11" id="KW-0811">Translocation</keyword>
<evidence type="ECO:0000256" key="1">
    <source>
        <dbReference type="ARBA" id="ARBA00001947"/>
    </source>
</evidence>
<evidence type="ECO:0000256" key="17">
    <source>
        <dbReference type="ARBA" id="ARBA00068609"/>
    </source>
</evidence>
<keyword evidence="4" id="KW-0813">Transport</keyword>
<evidence type="ECO:0000256" key="9">
    <source>
        <dbReference type="ARBA" id="ARBA00022833"/>
    </source>
</evidence>
<keyword evidence="14" id="KW-0472">Membrane</keyword>
<dbReference type="OrthoDB" id="79830at2759"/>
<comment type="caution">
    <text evidence="22">The sequence shown here is derived from an EMBL/GenBank/DDBJ whole genome shotgun (WGS) entry which is preliminary data.</text>
</comment>
<dbReference type="GO" id="GO:0006606">
    <property type="term" value="P:protein import into nucleus"/>
    <property type="evidence" value="ECO:0007669"/>
    <property type="project" value="TreeGrafter"/>
</dbReference>
<protein>
    <recommendedName>
        <fullName evidence="17">Nuclear pore complex protein Nup153</fullName>
    </recommendedName>
    <alternativeName>
        <fullName evidence="19">153 kDa nucleoporin</fullName>
    </alternativeName>
    <alternativeName>
        <fullName evidence="18">Nucleoporin Nup153</fullName>
    </alternativeName>
</protein>
<evidence type="ECO:0000256" key="18">
    <source>
        <dbReference type="ARBA" id="ARBA00078197"/>
    </source>
</evidence>
<evidence type="ECO:0000256" key="4">
    <source>
        <dbReference type="ARBA" id="ARBA00022448"/>
    </source>
</evidence>
<evidence type="ECO:0000256" key="5">
    <source>
        <dbReference type="ARBA" id="ARBA00022723"/>
    </source>
</evidence>
<dbReference type="GO" id="GO:0008139">
    <property type="term" value="F:nuclear localization sequence binding"/>
    <property type="evidence" value="ECO:0007669"/>
    <property type="project" value="TreeGrafter"/>
</dbReference>
<evidence type="ECO:0000256" key="2">
    <source>
        <dbReference type="ARBA" id="ARBA00004126"/>
    </source>
</evidence>
<feature type="domain" description="RanBP2-type" evidence="21">
    <location>
        <begin position="128"/>
        <end position="157"/>
    </location>
</feature>
<keyword evidence="6" id="KW-0677">Repeat</keyword>
<keyword evidence="8" id="KW-0509">mRNA transport</keyword>
<evidence type="ECO:0000259" key="21">
    <source>
        <dbReference type="PROSITE" id="PS50199"/>
    </source>
</evidence>
<dbReference type="GO" id="GO:0003677">
    <property type="term" value="F:DNA binding"/>
    <property type="evidence" value="ECO:0007669"/>
    <property type="project" value="UniProtKB-KW"/>
</dbReference>
<evidence type="ECO:0000256" key="6">
    <source>
        <dbReference type="ARBA" id="ARBA00022737"/>
    </source>
</evidence>
<evidence type="ECO:0000313" key="22">
    <source>
        <dbReference type="EMBL" id="RZC35099.1"/>
    </source>
</evidence>
<evidence type="ECO:0000256" key="3">
    <source>
        <dbReference type="ARBA" id="ARBA00004567"/>
    </source>
</evidence>
<dbReference type="FunFam" id="4.10.1060.10:FF:000003">
    <property type="entry name" value="E3 SUMO-protein ligase RanBP2"/>
    <property type="match status" value="1"/>
</dbReference>
<organism evidence="22 23">
    <name type="scientific">Asbolus verrucosus</name>
    <name type="common">Desert ironclad beetle</name>
    <dbReference type="NCBI Taxonomy" id="1661398"/>
    <lineage>
        <taxon>Eukaryota</taxon>
        <taxon>Metazoa</taxon>
        <taxon>Ecdysozoa</taxon>
        <taxon>Arthropoda</taxon>
        <taxon>Hexapoda</taxon>
        <taxon>Insecta</taxon>
        <taxon>Pterygota</taxon>
        <taxon>Neoptera</taxon>
        <taxon>Endopterygota</taxon>
        <taxon>Coleoptera</taxon>
        <taxon>Polyphaga</taxon>
        <taxon>Cucujiformia</taxon>
        <taxon>Tenebrionidae</taxon>
        <taxon>Pimeliinae</taxon>
        <taxon>Asbolus</taxon>
    </lineage>
</organism>
<accession>A0A482VRL4</accession>
<evidence type="ECO:0000256" key="7">
    <source>
        <dbReference type="ARBA" id="ARBA00022771"/>
    </source>
</evidence>
<name>A0A482VRL4_ASBVE</name>
<dbReference type="PANTHER" id="PTHR23193">
    <property type="entry name" value="NUCLEAR PORE COMPLEX PROTEIN NUP"/>
    <property type="match status" value="1"/>
</dbReference>
<keyword evidence="13" id="KW-0906">Nuclear pore complex</keyword>
<dbReference type="FunFam" id="4.10.1060.10:FF:000001">
    <property type="entry name" value="Nuclear pore complex protein Nup153"/>
    <property type="match status" value="1"/>
</dbReference>
<dbReference type="Proteomes" id="UP000292052">
    <property type="component" value="Unassembled WGS sequence"/>
</dbReference>
<dbReference type="Gene3D" id="4.10.1060.10">
    <property type="entry name" value="Zinc finger, RanBP2-type"/>
    <property type="match status" value="3"/>
</dbReference>
<dbReference type="SMART" id="SM00547">
    <property type="entry name" value="ZnF_RBZ"/>
    <property type="match status" value="3"/>
</dbReference>
<keyword evidence="5" id="KW-0479">Metal-binding</keyword>
<evidence type="ECO:0000256" key="11">
    <source>
        <dbReference type="ARBA" id="ARBA00023010"/>
    </source>
</evidence>
<keyword evidence="7 20" id="KW-0863">Zinc-finger</keyword>
<evidence type="ECO:0000256" key="16">
    <source>
        <dbReference type="ARBA" id="ARBA00060842"/>
    </source>
</evidence>
<evidence type="ECO:0000256" key="14">
    <source>
        <dbReference type="ARBA" id="ARBA00023136"/>
    </source>
</evidence>
<dbReference type="GO" id="GO:0006405">
    <property type="term" value="P:RNA export from nucleus"/>
    <property type="evidence" value="ECO:0007669"/>
    <property type="project" value="TreeGrafter"/>
</dbReference>
<evidence type="ECO:0000256" key="10">
    <source>
        <dbReference type="ARBA" id="ARBA00022927"/>
    </source>
</evidence>
<keyword evidence="23" id="KW-1185">Reference proteome</keyword>
<dbReference type="PROSITE" id="PS50199">
    <property type="entry name" value="ZF_RANBP2_2"/>
    <property type="match status" value="3"/>
</dbReference>
<dbReference type="GO" id="GO:0031965">
    <property type="term" value="C:nuclear membrane"/>
    <property type="evidence" value="ECO:0007669"/>
    <property type="project" value="UniProtKB-SubCell"/>
</dbReference>
<dbReference type="InterPro" id="IPR026054">
    <property type="entry name" value="Nucleoporin"/>
</dbReference>
<feature type="domain" description="RanBP2-type" evidence="21">
    <location>
        <begin position="39"/>
        <end position="68"/>
    </location>
</feature>
<dbReference type="EMBL" id="QDEB01073962">
    <property type="protein sequence ID" value="RZC35099.1"/>
    <property type="molecule type" value="Genomic_DNA"/>
</dbReference>
<dbReference type="GO" id="GO:0008270">
    <property type="term" value="F:zinc ion binding"/>
    <property type="evidence" value="ECO:0007669"/>
    <property type="project" value="UniProtKB-KW"/>
</dbReference>
<gene>
    <name evidence="22" type="ORF">BDFB_005635</name>
</gene>
<dbReference type="SUPFAM" id="SSF90209">
    <property type="entry name" value="Ran binding protein zinc finger-like"/>
    <property type="match status" value="2"/>
</dbReference>
<keyword evidence="12" id="KW-0238">DNA-binding</keyword>
<dbReference type="GO" id="GO:0051028">
    <property type="term" value="P:mRNA transport"/>
    <property type="evidence" value="ECO:0007669"/>
    <property type="project" value="UniProtKB-KW"/>
</dbReference>